<sequence length="164" mass="19284">MDKHNQESSGIVREKISSSRDQRHIRPDRNRLMKEHSFPQSDRKYSSTHYQDIQSTSSDSRRFDHSTSSSTRPKLSKEEIIAKRAQMASDAKEYEKERFHRSTAHYTMKKIEEENESASRFSHGPSFIGHLKNRHVDMTTVEEGVHRKASSRQRGELHDNFLKR</sequence>
<feature type="compositionally biased region" description="Basic and acidic residues" evidence="1">
    <location>
        <begin position="153"/>
        <end position="164"/>
    </location>
</feature>
<feature type="region of interest" description="Disordered" evidence="1">
    <location>
        <begin position="1"/>
        <end position="78"/>
    </location>
</feature>
<accession>A0AAE1Z8F4</accession>
<gene>
    <name evidence="2" type="ORF">MN116_007500</name>
</gene>
<name>A0AAE1Z8F4_SCHME</name>
<organism evidence="2 3">
    <name type="scientific">Schistosoma mekongi</name>
    <name type="common">Parasitic worm</name>
    <dbReference type="NCBI Taxonomy" id="38744"/>
    <lineage>
        <taxon>Eukaryota</taxon>
        <taxon>Metazoa</taxon>
        <taxon>Spiralia</taxon>
        <taxon>Lophotrochozoa</taxon>
        <taxon>Platyhelminthes</taxon>
        <taxon>Trematoda</taxon>
        <taxon>Digenea</taxon>
        <taxon>Strigeidida</taxon>
        <taxon>Schistosomatoidea</taxon>
        <taxon>Schistosomatidae</taxon>
        <taxon>Schistosoma</taxon>
    </lineage>
</organism>
<feature type="region of interest" description="Disordered" evidence="1">
    <location>
        <begin position="143"/>
        <end position="164"/>
    </location>
</feature>
<feature type="region of interest" description="Disordered" evidence="1">
    <location>
        <begin position="114"/>
        <end position="133"/>
    </location>
</feature>
<evidence type="ECO:0000313" key="2">
    <source>
        <dbReference type="EMBL" id="KAK4469035.1"/>
    </source>
</evidence>
<dbReference type="EMBL" id="JALJAT010000005">
    <property type="protein sequence ID" value="KAK4469035.1"/>
    <property type="molecule type" value="Genomic_DNA"/>
</dbReference>
<reference evidence="2" key="2">
    <citation type="journal article" date="2023" name="Infect Dis Poverty">
        <title>Chromosome-scale genome of the human blood fluke Schistosoma mekongi and its implications for public health.</title>
        <authorList>
            <person name="Zhou M."/>
            <person name="Xu L."/>
            <person name="Xu D."/>
            <person name="Chen W."/>
            <person name="Khan J."/>
            <person name="Hu Y."/>
            <person name="Huang H."/>
            <person name="Wei H."/>
            <person name="Zhang Y."/>
            <person name="Chusongsang P."/>
            <person name="Tanasarnprasert K."/>
            <person name="Hu X."/>
            <person name="Limpanont Y."/>
            <person name="Lv Z."/>
        </authorList>
    </citation>
    <scope>NUCLEOTIDE SEQUENCE</scope>
    <source>
        <strain evidence="2">LV_2022a</strain>
    </source>
</reference>
<evidence type="ECO:0000256" key="1">
    <source>
        <dbReference type="SAM" id="MobiDB-lite"/>
    </source>
</evidence>
<proteinExistence type="predicted"/>
<protein>
    <submittedName>
        <fullName evidence="2">Uncharacterized protein</fullName>
    </submittedName>
</protein>
<dbReference type="Proteomes" id="UP001292079">
    <property type="component" value="Unassembled WGS sequence"/>
</dbReference>
<dbReference type="AlphaFoldDB" id="A0AAE1Z8F4"/>
<comment type="caution">
    <text evidence="2">The sequence shown here is derived from an EMBL/GenBank/DDBJ whole genome shotgun (WGS) entry which is preliminary data.</text>
</comment>
<feature type="compositionally biased region" description="Basic and acidic residues" evidence="1">
    <location>
        <begin position="1"/>
        <end position="45"/>
    </location>
</feature>
<feature type="compositionally biased region" description="Polar residues" evidence="1">
    <location>
        <begin position="47"/>
        <end position="58"/>
    </location>
</feature>
<keyword evidence="3" id="KW-1185">Reference proteome</keyword>
<reference evidence="2" key="1">
    <citation type="submission" date="2022-04" db="EMBL/GenBank/DDBJ databases">
        <authorList>
            <person name="Xu L."/>
            <person name="Lv Z."/>
        </authorList>
    </citation>
    <scope>NUCLEOTIDE SEQUENCE</scope>
    <source>
        <strain evidence="2">LV_2022a</strain>
    </source>
</reference>
<evidence type="ECO:0000313" key="3">
    <source>
        <dbReference type="Proteomes" id="UP001292079"/>
    </source>
</evidence>